<evidence type="ECO:0000256" key="2">
    <source>
        <dbReference type="ARBA" id="ARBA00022448"/>
    </source>
</evidence>
<dbReference type="InterPro" id="IPR050431">
    <property type="entry name" value="Adaptor_comp_med_subunit"/>
</dbReference>
<comment type="subcellular location">
    <subcellularLocation>
        <location evidence="1">Endomembrane system</location>
    </subcellularLocation>
</comment>
<dbReference type="PROSITE" id="PS51072">
    <property type="entry name" value="MHD"/>
    <property type="match status" value="1"/>
</dbReference>
<accession>D8M082</accession>
<dbReference type="InterPro" id="IPR028565">
    <property type="entry name" value="MHD"/>
</dbReference>
<organism evidence="7">
    <name type="scientific">Blastocystis hominis</name>
    <dbReference type="NCBI Taxonomy" id="12968"/>
    <lineage>
        <taxon>Eukaryota</taxon>
        <taxon>Sar</taxon>
        <taxon>Stramenopiles</taxon>
        <taxon>Bigyra</taxon>
        <taxon>Opalozoa</taxon>
        <taxon>Opalinata</taxon>
        <taxon>Blastocystidae</taxon>
        <taxon>Blastocystis</taxon>
    </lineage>
</organism>
<keyword evidence="8" id="KW-1185">Reference proteome</keyword>
<dbReference type="PROSITE" id="PS00991">
    <property type="entry name" value="CLAT_ADAPTOR_M_2"/>
    <property type="match status" value="1"/>
</dbReference>
<dbReference type="PIRSF" id="PIRSF005992">
    <property type="entry name" value="Clathrin_mu"/>
    <property type="match status" value="1"/>
</dbReference>
<evidence type="ECO:0000256" key="1">
    <source>
        <dbReference type="ARBA" id="ARBA00004308"/>
    </source>
</evidence>
<keyword evidence="4" id="KW-0472">Membrane</keyword>
<dbReference type="Gene3D" id="2.60.40.1170">
    <property type="entry name" value="Mu homology domain, subdomain B"/>
    <property type="match status" value="2"/>
</dbReference>
<proteinExistence type="inferred from homology"/>
<reference evidence="7" key="1">
    <citation type="submission" date="2010-02" db="EMBL/GenBank/DDBJ databases">
        <title>Sequencing and annotation of the Blastocystis hominis genome.</title>
        <authorList>
            <person name="Wincker P."/>
        </authorList>
    </citation>
    <scope>NUCLEOTIDE SEQUENCE</scope>
    <source>
        <strain evidence="7">Singapore isolate B</strain>
    </source>
</reference>
<dbReference type="Pfam" id="PF00928">
    <property type="entry name" value="Adap_comp_sub"/>
    <property type="match status" value="1"/>
</dbReference>
<dbReference type="GO" id="GO:0016192">
    <property type="term" value="P:vesicle-mediated transport"/>
    <property type="evidence" value="ECO:0007669"/>
    <property type="project" value="InterPro"/>
</dbReference>
<evidence type="ECO:0000259" key="6">
    <source>
        <dbReference type="PROSITE" id="PS51072"/>
    </source>
</evidence>
<keyword evidence="3 5" id="KW-0653">Protein transport</keyword>
<feature type="domain" description="MHD" evidence="6">
    <location>
        <begin position="166"/>
        <end position="429"/>
    </location>
</feature>
<protein>
    <recommendedName>
        <fullName evidence="6">MHD domain-containing protein</fullName>
    </recommendedName>
</protein>
<dbReference type="Gene3D" id="3.30.450.60">
    <property type="match status" value="1"/>
</dbReference>
<dbReference type="PRINTS" id="PR00314">
    <property type="entry name" value="CLATHRINADPT"/>
</dbReference>
<dbReference type="SUPFAM" id="SSF64356">
    <property type="entry name" value="SNARE-like"/>
    <property type="match status" value="1"/>
</dbReference>
<evidence type="ECO:0000256" key="4">
    <source>
        <dbReference type="ARBA" id="ARBA00023136"/>
    </source>
</evidence>
<dbReference type="GO" id="GO:0030131">
    <property type="term" value="C:clathrin adaptor complex"/>
    <property type="evidence" value="ECO:0007669"/>
    <property type="project" value="UniProtKB-UniRule"/>
</dbReference>
<evidence type="ECO:0000313" key="7">
    <source>
        <dbReference type="EMBL" id="CBK21471.2"/>
    </source>
</evidence>
<dbReference type="InterPro" id="IPR022775">
    <property type="entry name" value="AP_mu_sigma_su"/>
</dbReference>
<dbReference type="FunFam" id="3.30.450.60:FF:000002">
    <property type="entry name" value="AP-2 complex subunit mu, putative"/>
    <property type="match status" value="1"/>
</dbReference>
<dbReference type="GO" id="GO:0012505">
    <property type="term" value="C:endomembrane system"/>
    <property type="evidence" value="ECO:0007669"/>
    <property type="project" value="UniProtKB-SubCell"/>
</dbReference>
<dbReference type="FunCoup" id="D8M082">
    <property type="interactions" value="240"/>
</dbReference>
<dbReference type="SUPFAM" id="SSF49447">
    <property type="entry name" value="Second domain of Mu2 adaptin subunit (ap50) of ap2 adaptor"/>
    <property type="match status" value="1"/>
</dbReference>
<keyword evidence="2 5" id="KW-0813">Transport</keyword>
<evidence type="ECO:0000256" key="3">
    <source>
        <dbReference type="ARBA" id="ARBA00022927"/>
    </source>
</evidence>
<dbReference type="PROSITE" id="PS00990">
    <property type="entry name" value="CLAT_ADAPTOR_M_1"/>
    <property type="match status" value="1"/>
</dbReference>
<dbReference type="InParanoid" id="D8M082"/>
<dbReference type="GeneID" id="24918872"/>
<dbReference type="Proteomes" id="UP000008312">
    <property type="component" value="Unassembled WGS sequence"/>
</dbReference>
<dbReference type="InterPro" id="IPR001392">
    <property type="entry name" value="Clathrin_mu"/>
</dbReference>
<dbReference type="Pfam" id="PF01217">
    <property type="entry name" value="Clat_adaptor_s"/>
    <property type="match status" value="1"/>
</dbReference>
<dbReference type="OrthoDB" id="10259133at2759"/>
<dbReference type="EMBL" id="FN668642">
    <property type="protein sequence ID" value="CBK21471.2"/>
    <property type="molecule type" value="Genomic_DNA"/>
</dbReference>
<sequence>MTVSAIYIMGPTGKVIISRDYRGDVTDADVDRFAVMLREKEDTELKPVFTEGDTTYIYVKSGNLYLLALSKRNVNVTMVMEFLNHLVRVFQDYFGVFDEERIRDNFVIMYELFDEMMDFGFPQITDTQVMKEYITQESQRLEKTTVVPSNLTNVVSWRQEGIKYKKNDVFLDVIEKVNLLVARDGTVLDSEIVGTIEMKVCLSGMPELKLGLNDKVRFDMGDRKLEASKGGSSNNIDLEDVHFHQCVRLATFDNDKTISFIPPDGQFTLMSYRLHTQVRPLIWVEVSTTRKTTSIDYFVKAKSNFKAHSTATDVEIFVPLPADVDTPQFNTSLGTVSYVPDKDCLLWKIKQLYGMREYHMRAHFGLPSVQRDDGQQDDYQMRPIAVNFEIPYYTASGLQVRYLKIVEKSGYEALPWVRYITRNGDYQLRMK</sequence>
<dbReference type="PANTHER" id="PTHR10529">
    <property type="entry name" value="AP COMPLEX SUBUNIT MU"/>
    <property type="match status" value="1"/>
</dbReference>
<dbReference type="GO" id="GO:0006886">
    <property type="term" value="P:intracellular protein transport"/>
    <property type="evidence" value="ECO:0007669"/>
    <property type="project" value="UniProtKB-UniRule"/>
</dbReference>
<dbReference type="AlphaFoldDB" id="D8M082"/>
<dbReference type="InterPro" id="IPR011012">
    <property type="entry name" value="Longin-like_dom_sf"/>
</dbReference>
<dbReference type="InterPro" id="IPR036168">
    <property type="entry name" value="AP2_Mu_C_sf"/>
</dbReference>
<dbReference type="CDD" id="cd14835">
    <property type="entry name" value="AP1_Mu_N"/>
    <property type="match status" value="1"/>
</dbReference>
<dbReference type="RefSeq" id="XP_012895519.1">
    <property type="nucleotide sequence ID" value="XM_013040065.1"/>
</dbReference>
<evidence type="ECO:0000313" key="8">
    <source>
        <dbReference type="Proteomes" id="UP000008312"/>
    </source>
</evidence>
<dbReference type="InterPro" id="IPR018240">
    <property type="entry name" value="Clathrin_mu_CS"/>
</dbReference>
<dbReference type="OMA" id="HSRLEIM"/>
<evidence type="ECO:0000256" key="5">
    <source>
        <dbReference type="PIRNR" id="PIRNR005992"/>
    </source>
</evidence>
<name>D8M082_BLAHO</name>
<dbReference type="CDD" id="cd09250">
    <property type="entry name" value="AP-1_Mu1_Cterm"/>
    <property type="match status" value="1"/>
</dbReference>
<comment type="similarity">
    <text evidence="5">Belongs to the adaptor complexes medium subunit family.</text>
</comment>
<gene>
    <name evidence="7" type="ORF">GSBLH_T00001635001</name>
</gene>